<evidence type="ECO:0000256" key="3">
    <source>
        <dbReference type="ARBA" id="ARBA00023054"/>
    </source>
</evidence>
<dbReference type="OrthoDB" id="49395at2759"/>
<keyword evidence="2" id="KW-0963">Cytoplasm</keyword>
<dbReference type="InParanoid" id="A0A078BAT3"/>
<dbReference type="Proteomes" id="UP000039865">
    <property type="component" value="Unassembled WGS sequence"/>
</dbReference>
<evidence type="ECO:0000256" key="4">
    <source>
        <dbReference type="SAM" id="Coils"/>
    </source>
</evidence>
<gene>
    <name evidence="7" type="primary">Contig7545.g8054</name>
    <name evidence="7" type="ORF">STYLEM_19818</name>
</gene>
<dbReference type="GO" id="GO:0031122">
    <property type="term" value="P:cytoplasmic microtubule organization"/>
    <property type="evidence" value="ECO:0007669"/>
    <property type="project" value="InterPro"/>
</dbReference>
<feature type="domain" description="Hook C-terminal" evidence="5">
    <location>
        <begin position="284"/>
        <end position="606"/>
    </location>
</feature>
<feature type="coiled-coil region" evidence="4">
    <location>
        <begin position="558"/>
        <end position="669"/>
    </location>
</feature>
<dbReference type="GO" id="GO:0005737">
    <property type="term" value="C:cytoplasm"/>
    <property type="evidence" value="ECO:0007669"/>
    <property type="project" value="UniProtKB-SubCell"/>
</dbReference>
<feature type="domain" description="HOOK N-terminal" evidence="6">
    <location>
        <begin position="2"/>
        <end position="116"/>
    </location>
</feature>
<proteinExistence type="predicted"/>
<evidence type="ECO:0000313" key="8">
    <source>
        <dbReference type="Proteomes" id="UP000039865"/>
    </source>
</evidence>
<dbReference type="OMA" id="TERCHEL"/>
<dbReference type="CDD" id="cd22211">
    <property type="entry name" value="HkD_SF"/>
    <property type="match status" value="1"/>
</dbReference>
<organism evidence="7 8">
    <name type="scientific">Stylonychia lemnae</name>
    <name type="common">Ciliate</name>
    <dbReference type="NCBI Taxonomy" id="5949"/>
    <lineage>
        <taxon>Eukaryota</taxon>
        <taxon>Sar</taxon>
        <taxon>Alveolata</taxon>
        <taxon>Ciliophora</taxon>
        <taxon>Intramacronucleata</taxon>
        <taxon>Spirotrichea</taxon>
        <taxon>Stichotrichia</taxon>
        <taxon>Sporadotrichida</taxon>
        <taxon>Oxytrichidae</taxon>
        <taxon>Stylonychinae</taxon>
        <taxon>Stylonychia</taxon>
    </lineage>
</organism>
<feature type="coiled-coil region" evidence="4">
    <location>
        <begin position="184"/>
        <end position="530"/>
    </location>
</feature>
<keyword evidence="8" id="KW-1185">Reference proteome</keyword>
<comment type="subcellular location">
    <subcellularLocation>
        <location evidence="1">Cytoplasm</location>
    </subcellularLocation>
</comment>
<reference evidence="7 8" key="1">
    <citation type="submission" date="2014-06" db="EMBL/GenBank/DDBJ databases">
        <authorList>
            <person name="Swart Estienne"/>
        </authorList>
    </citation>
    <scope>NUCLEOTIDE SEQUENCE [LARGE SCALE GENOMIC DNA]</scope>
    <source>
        <strain evidence="7 8">130c</strain>
    </source>
</reference>
<dbReference type="Pfam" id="PF05622">
    <property type="entry name" value="HOOK"/>
    <property type="match status" value="1"/>
</dbReference>
<dbReference type="GO" id="GO:0005815">
    <property type="term" value="C:microtubule organizing center"/>
    <property type="evidence" value="ECO:0007669"/>
    <property type="project" value="TreeGrafter"/>
</dbReference>
<dbReference type="SUPFAM" id="SSF116907">
    <property type="entry name" value="Hook domain"/>
    <property type="match status" value="1"/>
</dbReference>
<protein>
    <recommendedName>
        <fullName evidence="9">HOOK N-terminal domain-containing protein</fullName>
    </recommendedName>
</protein>
<dbReference type="InterPro" id="IPR036872">
    <property type="entry name" value="CH_dom_sf"/>
</dbReference>
<dbReference type="InterPro" id="IPR043936">
    <property type="entry name" value="HOOK_N"/>
</dbReference>
<evidence type="ECO:0000259" key="6">
    <source>
        <dbReference type="Pfam" id="PF19047"/>
    </source>
</evidence>
<evidence type="ECO:0008006" key="9">
    <source>
        <dbReference type="Google" id="ProtNLM"/>
    </source>
</evidence>
<dbReference type="GO" id="GO:0008017">
    <property type="term" value="F:microtubule binding"/>
    <property type="evidence" value="ECO:0007669"/>
    <property type="project" value="InterPro"/>
</dbReference>
<dbReference type="Gene3D" id="1.10.418.10">
    <property type="entry name" value="Calponin-like domain"/>
    <property type="match status" value="1"/>
</dbReference>
<accession>A0A078BAT3</accession>
<dbReference type="PANTHER" id="PTHR18947:SF28">
    <property type="entry name" value="GIRDIN, ISOFORM A"/>
    <property type="match status" value="1"/>
</dbReference>
<dbReference type="InterPro" id="IPR008636">
    <property type="entry name" value="Hook_C"/>
</dbReference>
<name>A0A078BAT3_STYLE</name>
<feature type="coiled-coil region" evidence="4">
    <location>
        <begin position="699"/>
        <end position="751"/>
    </location>
</feature>
<dbReference type="Pfam" id="PF19047">
    <property type="entry name" value="HOOK_N"/>
    <property type="match status" value="1"/>
</dbReference>
<sequence>MVDDLSDGVILADILIQVERDFFINTIGNFQIYRRDHQMEEKLQNLNRIKQAVADYYLQTHSIELKNDIDLESILIQKGKTESTIKLFELVLGVVVSCPDKDFYISKFMELDQDDQYNLGSMVERVMAFINGQSDFDDTSDQHINQDPIISQRDNFAMSGGGFSDQLLNKRKLFEASPDKDFDKMEYDHQLQRKDEKIEELYQQMQTIEKDRTRVRATIVKYEEENKNLVNGLEEAKIEITDLKKQIEIYENKLNSNLDVREDKIMTQQSEIKELEGEIDLKNKKIRELLKEKTAAEKRYEEDYQALRDELDVTKEKIIQLSKNEAIIEVYKKKIQDMAQLKSDYKDMQDRNQRLVESLEILEKEKGNNKNLKQYVQYLEEQLNSEKSKYDILEIQSKKNEKKNSDLINEKIKLEKENQFYKETNDQLESELKKANVQVKQAKYDEMREDGGALLPESQKANMREKIKQLEKENSILKMELENKFDKDKAIIQSKLQDALREKEKLEQQNEMTQQQLQRLQEKIINMSIQQDNPGKFEELSEDMDSIMRDRDQYFLKMTQNEIMMKQQTKEVEQLQEQLYEVQRQLQKVQSERTEYHHQYLQEKEKVIIKQEEISKLENELSKLKLSIEQKLASDNIESKESQNLLEEIQRLREQEKLMREELIVLKATTTSTQSTSQHQEIMAQLIKQNEEIQLNAIVSELKLEIKDKENTIKDLQRDLESKDKDYQLQLEKLKLEVQSKEQNMKRLSEDKNKEIGLHKETGLNSKRLLDNIRKEQSIMSGVFHNIAMELFQKQLSS</sequence>
<evidence type="ECO:0000313" key="7">
    <source>
        <dbReference type="EMBL" id="CDW90673.1"/>
    </source>
</evidence>
<evidence type="ECO:0000256" key="2">
    <source>
        <dbReference type="ARBA" id="ARBA00022490"/>
    </source>
</evidence>
<evidence type="ECO:0000256" key="1">
    <source>
        <dbReference type="ARBA" id="ARBA00004496"/>
    </source>
</evidence>
<dbReference type="PANTHER" id="PTHR18947">
    <property type="entry name" value="HOOK PROTEINS"/>
    <property type="match status" value="1"/>
</dbReference>
<keyword evidence="3 4" id="KW-0175">Coiled coil</keyword>
<dbReference type="GO" id="GO:0051959">
    <property type="term" value="F:dynein light intermediate chain binding"/>
    <property type="evidence" value="ECO:0007669"/>
    <property type="project" value="TreeGrafter"/>
</dbReference>
<dbReference type="EMBL" id="CCKQ01018694">
    <property type="protein sequence ID" value="CDW90673.1"/>
    <property type="molecule type" value="Genomic_DNA"/>
</dbReference>
<dbReference type="GO" id="GO:0030705">
    <property type="term" value="P:cytoskeleton-dependent intracellular transport"/>
    <property type="evidence" value="ECO:0007669"/>
    <property type="project" value="InterPro"/>
</dbReference>
<evidence type="ECO:0000259" key="5">
    <source>
        <dbReference type="Pfam" id="PF05622"/>
    </source>
</evidence>
<dbReference type="AlphaFoldDB" id="A0A078BAT3"/>